<organism evidence="3 4">
    <name type="scientific">Striga hermonthica</name>
    <name type="common">Purple witchweed</name>
    <name type="synonym">Buchnera hermonthica</name>
    <dbReference type="NCBI Taxonomy" id="68872"/>
    <lineage>
        <taxon>Eukaryota</taxon>
        <taxon>Viridiplantae</taxon>
        <taxon>Streptophyta</taxon>
        <taxon>Embryophyta</taxon>
        <taxon>Tracheophyta</taxon>
        <taxon>Spermatophyta</taxon>
        <taxon>Magnoliopsida</taxon>
        <taxon>eudicotyledons</taxon>
        <taxon>Gunneridae</taxon>
        <taxon>Pentapetalae</taxon>
        <taxon>asterids</taxon>
        <taxon>lamiids</taxon>
        <taxon>Lamiales</taxon>
        <taxon>Orobanchaceae</taxon>
        <taxon>Buchnereae</taxon>
        <taxon>Striga</taxon>
    </lineage>
</organism>
<sequence>MLKPDENSPGFELVGVVVKNGGQEPVGLSGWIRGSNRWGDPSAFVGIREEYSDAGVRGRRRGDGCGKDLGLGPPEVFIEKILRVQPNVKKLFLLLRAADNDSALHRFNNEVMAKDLFKVVKEKYGPKLESLIQDKITVIAGDITCDYMGLNGSILEELYEQVEIVVNLAATTDFDARE</sequence>
<protein>
    <recommendedName>
        <fullName evidence="1">Fatty acyl-CoA reductase</fullName>
        <ecNumber evidence="1">1.2.1.84</ecNumber>
    </recommendedName>
</protein>
<reference evidence="3" key="1">
    <citation type="submission" date="2019-12" db="EMBL/GenBank/DDBJ databases">
        <authorList>
            <person name="Scholes J."/>
        </authorList>
    </citation>
    <scope>NUCLEOTIDE SEQUENCE</scope>
</reference>
<name>A0A9N7R4I8_STRHE</name>
<dbReference type="GO" id="GO:0035336">
    <property type="term" value="P:long-chain fatty-acyl-CoA metabolic process"/>
    <property type="evidence" value="ECO:0007669"/>
    <property type="project" value="TreeGrafter"/>
</dbReference>
<dbReference type="GO" id="GO:0010345">
    <property type="term" value="P:suberin biosynthetic process"/>
    <property type="evidence" value="ECO:0007669"/>
    <property type="project" value="TreeGrafter"/>
</dbReference>
<dbReference type="InterPro" id="IPR026055">
    <property type="entry name" value="FAR"/>
</dbReference>
<dbReference type="AlphaFoldDB" id="A0A9N7R4I8"/>
<dbReference type="PANTHER" id="PTHR11011:SF99">
    <property type="entry name" value="FATTY ACYL-COA REDUCTASE 3"/>
    <property type="match status" value="1"/>
</dbReference>
<keyword evidence="1" id="KW-0444">Lipid biosynthesis</keyword>
<evidence type="ECO:0000256" key="1">
    <source>
        <dbReference type="RuleBase" id="RU363097"/>
    </source>
</evidence>
<comment type="function">
    <text evidence="1">Catalyzes the reduction of fatty acyl-CoA to fatty alcohols.</text>
</comment>
<dbReference type="PANTHER" id="PTHR11011">
    <property type="entry name" value="MALE STERILITY PROTEIN 2-RELATED"/>
    <property type="match status" value="1"/>
</dbReference>
<dbReference type="Pfam" id="PF07993">
    <property type="entry name" value="NAD_binding_4"/>
    <property type="match status" value="1"/>
</dbReference>
<comment type="catalytic activity">
    <reaction evidence="1">
        <text>a long-chain fatty acyl-CoA + 2 NADPH + 2 H(+) = a long-chain primary fatty alcohol + 2 NADP(+) + CoA</text>
        <dbReference type="Rhea" id="RHEA:52716"/>
        <dbReference type="ChEBI" id="CHEBI:15378"/>
        <dbReference type="ChEBI" id="CHEBI:57287"/>
        <dbReference type="ChEBI" id="CHEBI:57783"/>
        <dbReference type="ChEBI" id="CHEBI:58349"/>
        <dbReference type="ChEBI" id="CHEBI:77396"/>
        <dbReference type="ChEBI" id="CHEBI:83139"/>
        <dbReference type="EC" id="1.2.1.84"/>
    </reaction>
</comment>
<keyword evidence="1" id="KW-0560">Oxidoreductase</keyword>
<gene>
    <name evidence="3" type="ORF">SHERM_12222</name>
</gene>
<dbReference type="EC" id="1.2.1.84" evidence="1"/>
<dbReference type="GO" id="GO:0102965">
    <property type="term" value="F:alcohol-forming long-chain fatty acyl-CoA reductase activity"/>
    <property type="evidence" value="ECO:0007669"/>
    <property type="project" value="UniProtKB-EC"/>
</dbReference>
<keyword evidence="1" id="KW-0521">NADP</keyword>
<dbReference type="GO" id="GO:0080019">
    <property type="term" value="F:alcohol-forming very long-chain fatty acyl-CoA reductase activity"/>
    <property type="evidence" value="ECO:0007669"/>
    <property type="project" value="InterPro"/>
</dbReference>
<dbReference type="Proteomes" id="UP001153555">
    <property type="component" value="Unassembled WGS sequence"/>
</dbReference>
<evidence type="ECO:0000313" key="3">
    <source>
        <dbReference type="EMBL" id="CAA0810674.1"/>
    </source>
</evidence>
<evidence type="ECO:0000313" key="4">
    <source>
        <dbReference type="Proteomes" id="UP001153555"/>
    </source>
</evidence>
<evidence type="ECO:0000259" key="2">
    <source>
        <dbReference type="Pfam" id="PF07993"/>
    </source>
</evidence>
<dbReference type="OrthoDB" id="909243at2759"/>
<keyword evidence="1" id="KW-0443">Lipid metabolism</keyword>
<comment type="similarity">
    <text evidence="1">Belongs to the fatty acyl-CoA reductase family.</text>
</comment>
<dbReference type="EMBL" id="CACSLK010006441">
    <property type="protein sequence ID" value="CAA0810674.1"/>
    <property type="molecule type" value="Genomic_DNA"/>
</dbReference>
<feature type="domain" description="Thioester reductase (TE)" evidence="2">
    <location>
        <begin position="76"/>
        <end position="176"/>
    </location>
</feature>
<dbReference type="Gene3D" id="3.40.50.720">
    <property type="entry name" value="NAD(P)-binding Rossmann-like Domain"/>
    <property type="match status" value="1"/>
</dbReference>
<proteinExistence type="inferred from homology"/>
<keyword evidence="4" id="KW-1185">Reference proteome</keyword>
<accession>A0A9N7R4I8</accession>
<comment type="caution">
    <text evidence="3">The sequence shown here is derived from an EMBL/GenBank/DDBJ whole genome shotgun (WGS) entry which is preliminary data.</text>
</comment>
<dbReference type="InterPro" id="IPR013120">
    <property type="entry name" value="FAR_NAD-bd"/>
</dbReference>